<dbReference type="Proteomes" id="UP000178647">
    <property type="component" value="Unassembled WGS sequence"/>
</dbReference>
<dbReference type="STRING" id="1801672.A2896_00220"/>
<evidence type="ECO:0000313" key="1">
    <source>
        <dbReference type="EMBL" id="OGZ24261.1"/>
    </source>
</evidence>
<sequence length="142" mass="16269">MIYLVAVPGGKGCLYPKPGAEGQDVILEFDPKRPGSLQEEIYHIKLGHHRELGKGISRKRKWEMEQEVTELKITIGAVNINQAIMCLYNVRQDIIASADEGRQIDVEDRRWFSWPSFLSQVEEMTGVSQDYIQDYLAKESNQ</sequence>
<proteinExistence type="predicted"/>
<name>A0A1G2EG07_9BACT</name>
<organism evidence="1 2">
    <name type="scientific">Candidatus Nealsonbacteria bacterium RIFCSPLOWO2_01_FULL_43_32</name>
    <dbReference type="NCBI Taxonomy" id="1801672"/>
    <lineage>
        <taxon>Bacteria</taxon>
        <taxon>Candidatus Nealsoniibacteriota</taxon>
    </lineage>
</organism>
<comment type="caution">
    <text evidence="1">The sequence shown here is derived from an EMBL/GenBank/DDBJ whole genome shotgun (WGS) entry which is preliminary data.</text>
</comment>
<dbReference type="AlphaFoldDB" id="A0A1G2EG07"/>
<gene>
    <name evidence="1" type="ORF">A2896_00220</name>
</gene>
<evidence type="ECO:0000313" key="2">
    <source>
        <dbReference type="Proteomes" id="UP000178647"/>
    </source>
</evidence>
<reference evidence="1 2" key="1">
    <citation type="journal article" date="2016" name="Nat. Commun.">
        <title>Thousands of microbial genomes shed light on interconnected biogeochemical processes in an aquifer system.</title>
        <authorList>
            <person name="Anantharaman K."/>
            <person name="Brown C.T."/>
            <person name="Hug L.A."/>
            <person name="Sharon I."/>
            <person name="Castelle C.J."/>
            <person name="Probst A.J."/>
            <person name="Thomas B.C."/>
            <person name="Singh A."/>
            <person name="Wilkins M.J."/>
            <person name="Karaoz U."/>
            <person name="Brodie E.L."/>
            <person name="Williams K.H."/>
            <person name="Hubbard S.S."/>
            <person name="Banfield J.F."/>
        </authorList>
    </citation>
    <scope>NUCLEOTIDE SEQUENCE [LARGE SCALE GENOMIC DNA]</scope>
</reference>
<dbReference type="EMBL" id="MHMH01000015">
    <property type="protein sequence ID" value="OGZ24261.1"/>
    <property type="molecule type" value="Genomic_DNA"/>
</dbReference>
<accession>A0A1G2EG07</accession>
<protein>
    <submittedName>
        <fullName evidence="1">Uncharacterized protein</fullName>
    </submittedName>
</protein>